<evidence type="ECO:0000313" key="1">
    <source>
        <dbReference type="EMBL" id="JAA66243.1"/>
    </source>
</evidence>
<protein>
    <submittedName>
        <fullName evidence="1">Uncharacterized protein</fullName>
    </submittedName>
</protein>
<name>A0A0K8R5V5_IXORI</name>
<reference evidence="1" key="1">
    <citation type="submission" date="2012-12" db="EMBL/GenBank/DDBJ databases">
        <title>Identification and characterization of a phenylalanine ammonia-lyase gene family in Isatis indigotica Fort.</title>
        <authorList>
            <person name="Liu Q."/>
            <person name="Chen J."/>
            <person name="Zhou X."/>
            <person name="Di P."/>
            <person name="Xiao Y."/>
            <person name="Xuan H."/>
            <person name="Zhang L."/>
            <person name="Chen W."/>
        </authorList>
    </citation>
    <scope>NUCLEOTIDE SEQUENCE</scope>
    <source>
        <tissue evidence="1">Salivary gland</tissue>
    </source>
</reference>
<sequence length="99" mass="11315">MRSSPSVINVESPSHFAKQLTYDLYDAKYTPWDSSQLCTVRSECDIELGKDELVEHVYTEVHPTRGGLEYRCKLVCRWIDAAYILFEGQNLGEEIGVRG</sequence>
<dbReference type="AlphaFoldDB" id="A0A0K8R5V5"/>
<organism evidence="1">
    <name type="scientific">Ixodes ricinus</name>
    <name type="common">Common tick</name>
    <name type="synonym">Acarus ricinus</name>
    <dbReference type="NCBI Taxonomy" id="34613"/>
    <lineage>
        <taxon>Eukaryota</taxon>
        <taxon>Metazoa</taxon>
        <taxon>Ecdysozoa</taxon>
        <taxon>Arthropoda</taxon>
        <taxon>Chelicerata</taxon>
        <taxon>Arachnida</taxon>
        <taxon>Acari</taxon>
        <taxon>Parasitiformes</taxon>
        <taxon>Ixodida</taxon>
        <taxon>Ixodoidea</taxon>
        <taxon>Ixodidae</taxon>
        <taxon>Ixodinae</taxon>
        <taxon>Ixodes</taxon>
    </lineage>
</organism>
<proteinExistence type="evidence at transcript level"/>
<accession>A0A0K8R5V5</accession>
<dbReference type="EMBL" id="GADI01007565">
    <property type="protein sequence ID" value="JAA66243.1"/>
    <property type="molecule type" value="mRNA"/>
</dbReference>